<dbReference type="EC" id="2.3.1.-" evidence="2"/>
<feature type="domain" description="N-acetyltransferase" evidence="1">
    <location>
        <begin position="9"/>
        <end position="153"/>
    </location>
</feature>
<gene>
    <name evidence="2" type="ORF">ABV408_00205</name>
</gene>
<dbReference type="EMBL" id="CP159578">
    <property type="protein sequence ID" value="XCJ79631.1"/>
    <property type="molecule type" value="Genomic_DNA"/>
</dbReference>
<keyword evidence="2" id="KW-0808">Transferase</keyword>
<dbReference type="InterPro" id="IPR000182">
    <property type="entry name" value="GNAT_dom"/>
</dbReference>
<dbReference type="RefSeq" id="WP_353980542.1">
    <property type="nucleotide sequence ID" value="NZ_CP159578.1"/>
</dbReference>
<dbReference type="SUPFAM" id="SSF55729">
    <property type="entry name" value="Acyl-CoA N-acyltransferases (Nat)"/>
    <property type="match status" value="1"/>
</dbReference>
<organism evidence="2">
    <name type="scientific">Salinicola endophyticus</name>
    <dbReference type="NCBI Taxonomy" id="1949083"/>
    <lineage>
        <taxon>Bacteria</taxon>
        <taxon>Pseudomonadati</taxon>
        <taxon>Pseudomonadota</taxon>
        <taxon>Gammaproteobacteria</taxon>
        <taxon>Oceanospirillales</taxon>
        <taxon>Halomonadaceae</taxon>
        <taxon>Salinicola</taxon>
    </lineage>
</organism>
<keyword evidence="2" id="KW-0012">Acyltransferase</keyword>
<dbReference type="InterPro" id="IPR016181">
    <property type="entry name" value="Acyl_CoA_acyltransferase"/>
</dbReference>
<dbReference type="AlphaFoldDB" id="A0AB74U712"/>
<reference evidence="2" key="1">
    <citation type="submission" date="2024-06" db="EMBL/GenBank/DDBJ databases">
        <title>Complete genome of Salinicola endophyticus HNIBRBA4755.</title>
        <authorList>
            <person name="Shin S.Y."/>
            <person name="Kang H."/>
            <person name="Song J."/>
        </authorList>
    </citation>
    <scope>NUCLEOTIDE SEQUENCE</scope>
    <source>
        <strain evidence="2">HNIBRBA4755</strain>
    </source>
</reference>
<dbReference type="Gene3D" id="3.40.630.30">
    <property type="match status" value="1"/>
</dbReference>
<protein>
    <submittedName>
        <fullName evidence="2">GNAT family N-acetyltransferase</fullName>
        <ecNumber evidence="2">2.3.1.-</ecNumber>
    </submittedName>
</protein>
<dbReference type="GO" id="GO:0016747">
    <property type="term" value="F:acyltransferase activity, transferring groups other than amino-acyl groups"/>
    <property type="evidence" value="ECO:0007669"/>
    <property type="project" value="InterPro"/>
</dbReference>
<sequence length="153" mass="17030">MTTYDWRWYRGEQLDTHTLYALLALRTAVFVVEQQCAYQEQDGHDLSATTDHLAVWAEGTLAASLRLLAPVSPREPVTIGRVVIAPDHRGSGLGHRLMAAALAHLAERWPGRDAYLSAQAHLQNYYAGHGFVAVTETYLEDDIPHIGMHRRGG</sequence>
<evidence type="ECO:0000259" key="1">
    <source>
        <dbReference type="PROSITE" id="PS51186"/>
    </source>
</evidence>
<proteinExistence type="predicted"/>
<dbReference type="PROSITE" id="PS51186">
    <property type="entry name" value="GNAT"/>
    <property type="match status" value="1"/>
</dbReference>
<name>A0AB74U712_9GAMM</name>
<evidence type="ECO:0000313" key="2">
    <source>
        <dbReference type="EMBL" id="XCJ79631.1"/>
    </source>
</evidence>
<dbReference type="Pfam" id="PF13673">
    <property type="entry name" value="Acetyltransf_10"/>
    <property type="match status" value="1"/>
</dbReference>
<accession>A0AB74U712</accession>